<dbReference type="InterPro" id="IPR045478">
    <property type="entry name" value="Exportin-5_C"/>
</dbReference>
<dbReference type="InterPro" id="IPR045065">
    <property type="entry name" value="XPO1/5"/>
</dbReference>
<dbReference type="Gene3D" id="1.25.10.10">
    <property type="entry name" value="Leucine-rich Repeat Variant"/>
    <property type="match status" value="1"/>
</dbReference>
<accession>A0A7S1B9K3</accession>
<feature type="domain" description="Exportin-5 C-terminal" evidence="2">
    <location>
        <begin position="367"/>
        <end position="1287"/>
    </location>
</feature>
<dbReference type="EMBL" id="HBFR01009267">
    <property type="protein sequence ID" value="CAD8879542.1"/>
    <property type="molecule type" value="Transcribed_RNA"/>
</dbReference>
<evidence type="ECO:0000259" key="2">
    <source>
        <dbReference type="Pfam" id="PF19273"/>
    </source>
</evidence>
<dbReference type="Pfam" id="PF19273">
    <property type="entry name" value="Exportin-5"/>
    <property type="match status" value="1"/>
</dbReference>
<dbReference type="GO" id="GO:0006611">
    <property type="term" value="P:protein export from nucleus"/>
    <property type="evidence" value="ECO:0007669"/>
    <property type="project" value="InterPro"/>
</dbReference>
<dbReference type="GO" id="GO:0003723">
    <property type="term" value="F:RNA binding"/>
    <property type="evidence" value="ECO:0007669"/>
    <property type="project" value="TreeGrafter"/>
</dbReference>
<evidence type="ECO:0000313" key="3">
    <source>
        <dbReference type="EMBL" id="CAD8879542.1"/>
    </source>
</evidence>
<dbReference type="PANTHER" id="PTHR11223">
    <property type="entry name" value="EXPORTIN 1/5"/>
    <property type="match status" value="1"/>
</dbReference>
<name>A0A7S1B9K3_9STRA</name>
<dbReference type="InterPro" id="IPR013598">
    <property type="entry name" value="Exportin-1/Importin-b-like"/>
</dbReference>
<proteinExistence type="predicted"/>
<feature type="domain" description="Exportin-1/Importin-beta-like" evidence="1">
    <location>
        <begin position="135"/>
        <end position="324"/>
    </location>
</feature>
<dbReference type="SUPFAM" id="SSF48371">
    <property type="entry name" value="ARM repeat"/>
    <property type="match status" value="1"/>
</dbReference>
<protein>
    <recommendedName>
        <fullName evidence="4">Exportin(tRNA)</fullName>
    </recommendedName>
</protein>
<evidence type="ECO:0008006" key="4">
    <source>
        <dbReference type="Google" id="ProtNLM"/>
    </source>
</evidence>
<organism evidence="3">
    <name type="scientific">Corethron hystrix</name>
    <dbReference type="NCBI Taxonomy" id="216773"/>
    <lineage>
        <taxon>Eukaryota</taxon>
        <taxon>Sar</taxon>
        <taxon>Stramenopiles</taxon>
        <taxon>Ochrophyta</taxon>
        <taxon>Bacillariophyta</taxon>
        <taxon>Coscinodiscophyceae</taxon>
        <taxon>Corethrophycidae</taxon>
        <taxon>Corethrales</taxon>
        <taxon>Corethraceae</taxon>
        <taxon>Corethron</taxon>
    </lineage>
</organism>
<reference evidence="3" key="1">
    <citation type="submission" date="2021-01" db="EMBL/GenBank/DDBJ databases">
        <authorList>
            <person name="Corre E."/>
            <person name="Pelletier E."/>
            <person name="Niang G."/>
            <person name="Scheremetjew M."/>
            <person name="Finn R."/>
            <person name="Kale V."/>
            <person name="Holt S."/>
            <person name="Cochrane G."/>
            <person name="Meng A."/>
            <person name="Brown T."/>
            <person name="Cohen L."/>
        </authorList>
    </citation>
    <scope>NUCLEOTIDE SEQUENCE</scope>
    <source>
        <strain evidence="3">308</strain>
    </source>
</reference>
<dbReference type="GO" id="GO:0005049">
    <property type="term" value="F:nuclear export signal receptor activity"/>
    <property type="evidence" value="ECO:0007669"/>
    <property type="project" value="InterPro"/>
</dbReference>
<sequence>MDESQYRTLLACIALSAGIITSPTITVPGTQSSYTRKNAFYLLENFRSSPNLVQSCISLIGAAKHEFQPGGVGGASATVDVTGHIKLYAVQCFHEFVKSSYSSLLPADAVSLRDAIIRAITDHIKSSNGQEGTDFVGSKMSGLLAELILRDFPQRWTTFAEDFVSIWDTCDGSARLFIGALTTVTENCTDSDFNSSIATQRRNDVMKGFNEISASHLLPRIFDFCSRHFLALTNAKKTIHEMENYLRGVGRPANHQEQSLYEAETNKRNVAGKMLQTSLVMLDKFCQQMPLEWILNTTHDFVSVFLHLMKETTSSIQVQSVSCLYSLAGRKLESNTWFQLITSLPPAVAAAEQESAKDEGGTNDLVNKLPFHKKLSKMLSQIVSSNIAHITTDKEIMSCTGKKYESLGHFLGLVTDMLQHPSGVIITEQMYMWTQLFRDPQIIKNKLIEPFIPGLLAALLKHLVRIRWSDLENGTHPHSILIDATWDDKEAYDLWISDLRGKSSVLFRFIGSSDPEFASETISRHVCDLISSHGNGEPMDHIDRSTNRLTSSSEAVMKIEGVYLALDNILQGLPSWSLSNEDIAEERAKRTRVRTNVKSSLAQFSSLMVSWNPNDVCLKLRHAYMLQTMVYIWKYDSSTLLKGVDFLFNYLCAKDENTYFSPNGDMLSEEVVALRRRSGLALVSVGKRVPELLVSWLGQLSDRSVHILATEKMLAPNQMHLYEFLSCVANAIDDPFKRASFVSDVLSGSVSTLESDECTSAFSSVEGLMMAIGMYQAGGNLSFVSNLDSVQEVTARFGRMFAAFNQILSVGKRCSAAAKKRGFPMQNSSPLSQSTVSLDSAFILPPDEGPLSTKDLTINNPFIQIWQRLIPPLLKMSDTVSKLWKPEYQIRHFLDPCQRFIYAISDDDAYTATKRDIAGGGVFSESGTAGSVVRGINRKQMNLLPRWAGWLNELRNASFQLLGLMSEQRVLYSPEFSLYYPSLVQALLSQENLKSMEHRHVTQLVKQFIEPMLLHCPSPLYHSHVAPIITPTLEHLYRRISSSWAPLLISSGPEAVLAKQTVKALSSQNCVLFARSSTNVTDDWFDAYYARGGLFVGDLDSITSEAMVEKVRLDLTRVLADMLMSSFALKGEWALVLANIYKEEQARKQNEPSLLNSAPNMSLNTSDVRVNADGTERNHNQNDYEIRQLSRIKAMGNFLLQEDEKIAGPIVLFVISGLSYPDGYTCRRCIKLCHRVIETCVPDERFTELLGKRMFEAAIKSIVLEPKWMVGIEWDMIALVRDIYCRLVLGQSFMAAAQGAGQQQPHDTNGRQFIQSKNVSNPLLGGGILCSPSDFPRQVLVSLPGVTVVDIKNLEENLNENRSSKAQKDVLRDLLRVAADNVKIAGFAGEGTQDKEESILHEKIVKALIPNLPEKLVIRSQEIGDNNLSEESSGMPSIFD</sequence>
<dbReference type="InterPro" id="IPR011989">
    <property type="entry name" value="ARM-like"/>
</dbReference>
<dbReference type="GO" id="GO:0005634">
    <property type="term" value="C:nucleus"/>
    <property type="evidence" value="ECO:0007669"/>
    <property type="project" value="TreeGrafter"/>
</dbReference>
<gene>
    <name evidence="3" type="ORF">CHYS00102_LOCUS6726</name>
</gene>
<dbReference type="GO" id="GO:0006405">
    <property type="term" value="P:RNA export from nucleus"/>
    <property type="evidence" value="ECO:0007669"/>
    <property type="project" value="TreeGrafter"/>
</dbReference>
<dbReference type="GO" id="GO:0005737">
    <property type="term" value="C:cytoplasm"/>
    <property type="evidence" value="ECO:0007669"/>
    <property type="project" value="TreeGrafter"/>
</dbReference>
<dbReference type="GO" id="GO:0042565">
    <property type="term" value="C:RNA nuclear export complex"/>
    <property type="evidence" value="ECO:0007669"/>
    <property type="project" value="TreeGrafter"/>
</dbReference>
<dbReference type="InterPro" id="IPR016024">
    <property type="entry name" value="ARM-type_fold"/>
</dbReference>
<dbReference type="PANTHER" id="PTHR11223:SF3">
    <property type="entry name" value="EXPORTIN-5"/>
    <property type="match status" value="1"/>
</dbReference>
<evidence type="ECO:0000259" key="1">
    <source>
        <dbReference type="Pfam" id="PF08389"/>
    </source>
</evidence>
<dbReference type="Pfam" id="PF08389">
    <property type="entry name" value="Xpo1"/>
    <property type="match status" value="1"/>
</dbReference>